<feature type="compositionally biased region" description="Polar residues" evidence="5">
    <location>
        <begin position="308"/>
        <end position="321"/>
    </location>
</feature>
<dbReference type="KEGG" id="ptm:GSPATT00021955001"/>
<dbReference type="InterPro" id="IPR000719">
    <property type="entry name" value="Prot_kinase_dom"/>
</dbReference>
<dbReference type="STRING" id="5888.A0E0H0"/>
<evidence type="ECO:0000256" key="5">
    <source>
        <dbReference type="SAM" id="MobiDB-lite"/>
    </source>
</evidence>
<dbReference type="AlphaFoldDB" id="A0E0H0"/>
<evidence type="ECO:0000256" key="2">
    <source>
        <dbReference type="ARBA" id="ARBA00022741"/>
    </source>
</evidence>
<keyword evidence="4" id="KW-0067">ATP-binding</keyword>
<organism evidence="7 8">
    <name type="scientific">Paramecium tetraurelia</name>
    <dbReference type="NCBI Taxonomy" id="5888"/>
    <lineage>
        <taxon>Eukaryota</taxon>
        <taxon>Sar</taxon>
        <taxon>Alveolata</taxon>
        <taxon>Ciliophora</taxon>
        <taxon>Intramacronucleata</taxon>
        <taxon>Oligohymenophorea</taxon>
        <taxon>Peniculida</taxon>
        <taxon>Parameciidae</taxon>
        <taxon>Paramecium</taxon>
    </lineage>
</organism>
<dbReference type="InterPro" id="IPR011009">
    <property type="entry name" value="Kinase-like_dom_sf"/>
</dbReference>
<dbReference type="GO" id="GO:0000045">
    <property type="term" value="P:autophagosome assembly"/>
    <property type="evidence" value="ECO:0000318"/>
    <property type="project" value="GO_Central"/>
</dbReference>
<protein>
    <recommendedName>
        <fullName evidence="6">Protein kinase domain-containing protein</fullName>
    </recommendedName>
</protein>
<evidence type="ECO:0000256" key="1">
    <source>
        <dbReference type="ARBA" id="ARBA00022679"/>
    </source>
</evidence>
<dbReference type="GO" id="GO:0000407">
    <property type="term" value="C:phagophore assembly site"/>
    <property type="evidence" value="ECO:0000318"/>
    <property type="project" value="GO_Central"/>
</dbReference>
<dbReference type="eggNOG" id="KOG0032">
    <property type="taxonomic scope" value="Eukaryota"/>
</dbReference>
<keyword evidence="2" id="KW-0547">Nucleotide-binding</keyword>
<evidence type="ECO:0000256" key="4">
    <source>
        <dbReference type="ARBA" id="ARBA00022840"/>
    </source>
</evidence>
<evidence type="ECO:0000313" key="7">
    <source>
        <dbReference type="EMBL" id="CAK88787.1"/>
    </source>
</evidence>
<dbReference type="InterPro" id="IPR045269">
    <property type="entry name" value="Atg1-like"/>
</dbReference>
<dbReference type="PANTHER" id="PTHR24348">
    <property type="entry name" value="SERINE/THREONINE-PROTEIN KINASE UNC-51-RELATED"/>
    <property type="match status" value="1"/>
</dbReference>
<proteinExistence type="predicted"/>
<dbReference type="SUPFAM" id="SSF56112">
    <property type="entry name" value="Protein kinase-like (PK-like)"/>
    <property type="match status" value="1"/>
</dbReference>
<dbReference type="GeneID" id="5041969"/>
<evidence type="ECO:0000259" key="6">
    <source>
        <dbReference type="PROSITE" id="PS50011"/>
    </source>
</evidence>
<dbReference type="Proteomes" id="UP000000600">
    <property type="component" value="Unassembled WGS sequence"/>
</dbReference>
<dbReference type="PROSITE" id="PS00108">
    <property type="entry name" value="PROTEIN_KINASE_ST"/>
    <property type="match status" value="1"/>
</dbReference>
<dbReference type="OMA" id="GMTQDFA"/>
<dbReference type="EMBL" id="CT868651">
    <property type="protein sequence ID" value="CAK88787.1"/>
    <property type="molecule type" value="Genomic_DNA"/>
</dbReference>
<dbReference type="GO" id="GO:0005737">
    <property type="term" value="C:cytoplasm"/>
    <property type="evidence" value="ECO:0000318"/>
    <property type="project" value="GO_Central"/>
</dbReference>
<dbReference type="Pfam" id="PF00069">
    <property type="entry name" value="Pkinase"/>
    <property type="match status" value="1"/>
</dbReference>
<keyword evidence="8" id="KW-1185">Reference proteome</keyword>
<dbReference type="GO" id="GO:0005524">
    <property type="term" value="F:ATP binding"/>
    <property type="evidence" value="ECO:0007669"/>
    <property type="project" value="UniProtKB-KW"/>
</dbReference>
<dbReference type="PROSITE" id="PS50011">
    <property type="entry name" value="PROTEIN_KINASE_DOM"/>
    <property type="match status" value="1"/>
</dbReference>
<dbReference type="OrthoDB" id="5337378at2759"/>
<name>A0E0H0_PARTE</name>
<keyword evidence="1" id="KW-0808">Transferase</keyword>
<dbReference type="GO" id="GO:0016020">
    <property type="term" value="C:membrane"/>
    <property type="evidence" value="ECO:0000318"/>
    <property type="project" value="GO_Central"/>
</dbReference>
<dbReference type="SMART" id="SM00220">
    <property type="entry name" value="S_TKc"/>
    <property type="match status" value="1"/>
</dbReference>
<keyword evidence="3" id="KW-0418">Kinase</keyword>
<dbReference type="HOGENOM" id="CLU_461160_0_0_1"/>
<dbReference type="InParanoid" id="A0E0H0"/>
<dbReference type="GO" id="GO:0005829">
    <property type="term" value="C:cytosol"/>
    <property type="evidence" value="ECO:0000318"/>
    <property type="project" value="GO_Central"/>
</dbReference>
<accession>A0E0H0</accession>
<dbReference type="Gene3D" id="1.10.510.10">
    <property type="entry name" value="Transferase(Phosphotransferase) domain 1"/>
    <property type="match status" value="1"/>
</dbReference>
<dbReference type="RefSeq" id="XP_001456184.1">
    <property type="nucleotide sequence ID" value="XM_001456147.1"/>
</dbReference>
<gene>
    <name evidence="7" type="ORF">GSPATT00021955001</name>
</gene>
<dbReference type="CDD" id="cd00180">
    <property type="entry name" value="PKc"/>
    <property type="match status" value="1"/>
</dbReference>
<dbReference type="GO" id="GO:0005776">
    <property type="term" value="C:autophagosome"/>
    <property type="evidence" value="ECO:0000318"/>
    <property type="project" value="GO_Central"/>
</dbReference>
<evidence type="ECO:0000313" key="8">
    <source>
        <dbReference type="Proteomes" id="UP000000600"/>
    </source>
</evidence>
<dbReference type="GO" id="GO:0004674">
    <property type="term" value="F:protein serine/threonine kinase activity"/>
    <property type="evidence" value="ECO:0000318"/>
    <property type="project" value="GO_Central"/>
</dbReference>
<feature type="region of interest" description="Disordered" evidence="5">
    <location>
        <begin position="299"/>
        <end position="321"/>
    </location>
</feature>
<feature type="domain" description="Protein kinase" evidence="6">
    <location>
        <begin position="14"/>
        <end position="274"/>
    </location>
</feature>
<sequence>MPEDNMIRIKSYVINTNSEIGRGQFGVVYSCQDVHQPELKLCAKIVNEGCNNPKAIREIELMKMIMLSARGNKNIVRVEHVDFNDERTVLILEKCECDLQSIINRKKSQVEQNFRPTEALNILKQILTGYKGLYSHNIIHRDLKPANILVLDGVYKIADLGLARVIEANTQMTRVGSPKYSAPQVYLENFFTNSADIFSIGIIIYELIFGGLPYVAQSQSQLRRALRNLQQVPVVVNRDHPGMTQDFATLIESMLKYKEEDRISWQELLNHPLISDGNAVVDQSKYRIILEIPPNLDDDESVQELQKPAQSPANEQQQVPPETLKQIQTFKAPVQFPQMAQQPMNPNYVIPPQIQQGKFTTPSRFQTAAPPQPLTFNIANASVPDIGQPFLFQQVQAQSDQLYQIGVVIDQALHSLGRFVNIQIQFKQEWLGLKLYLHYYSQCFFEHAKALKLKSQNQFNPNQQMLYTLANVQQEIEKQERYHQVISQELERYQLHLIYPVLPINPDFNSYLQKLKQILQTEGLFQYSPDKQYYLEYLQQQYQLNFRSLYFFERLKVQKESFEETYSSISETFSNQKVESFLIDYLNKRYTL</sequence>
<dbReference type="GO" id="GO:0010506">
    <property type="term" value="P:regulation of autophagy"/>
    <property type="evidence" value="ECO:0000318"/>
    <property type="project" value="GO_Central"/>
</dbReference>
<evidence type="ECO:0000256" key="3">
    <source>
        <dbReference type="ARBA" id="ARBA00022777"/>
    </source>
</evidence>
<dbReference type="InterPro" id="IPR008271">
    <property type="entry name" value="Ser/Thr_kinase_AS"/>
</dbReference>
<dbReference type="PANTHER" id="PTHR24348:SF22">
    <property type="entry name" value="NON-SPECIFIC SERINE_THREONINE PROTEIN KINASE"/>
    <property type="match status" value="1"/>
</dbReference>
<reference evidence="7 8" key="1">
    <citation type="journal article" date="2006" name="Nature">
        <title>Global trends of whole-genome duplications revealed by the ciliate Paramecium tetraurelia.</title>
        <authorList>
            <consortium name="Genoscope"/>
            <person name="Aury J.-M."/>
            <person name="Jaillon O."/>
            <person name="Duret L."/>
            <person name="Noel B."/>
            <person name="Jubin C."/>
            <person name="Porcel B.M."/>
            <person name="Segurens B."/>
            <person name="Daubin V."/>
            <person name="Anthouard V."/>
            <person name="Aiach N."/>
            <person name="Arnaiz O."/>
            <person name="Billaut A."/>
            <person name="Beisson J."/>
            <person name="Blanc I."/>
            <person name="Bouhouche K."/>
            <person name="Camara F."/>
            <person name="Duharcourt S."/>
            <person name="Guigo R."/>
            <person name="Gogendeau D."/>
            <person name="Katinka M."/>
            <person name="Keller A.-M."/>
            <person name="Kissmehl R."/>
            <person name="Klotz C."/>
            <person name="Koll F."/>
            <person name="Le Moue A."/>
            <person name="Lepere C."/>
            <person name="Malinsky S."/>
            <person name="Nowacki M."/>
            <person name="Nowak J.K."/>
            <person name="Plattner H."/>
            <person name="Poulain J."/>
            <person name="Ruiz F."/>
            <person name="Serrano V."/>
            <person name="Zagulski M."/>
            <person name="Dessen P."/>
            <person name="Betermier M."/>
            <person name="Weissenbach J."/>
            <person name="Scarpelli C."/>
            <person name="Schachter V."/>
            <person name="Sperling L."/>
            <person name="Meyer E."/>
            <person name="Cohen J."/>
            <person name="Wincker P."/>
        </authorList>
    </citation>
    <scope>NUCLEOTIDE SEQUENCE [LARGE SCALE GENOMIC DNA]</scope>
    <source>
        <strain evidence="7 8">Stock d4-2</strain>
    </source>
</reference>